<evidence type="ECO:0000256" key="6">
    <source>
        <dbReference type="RuleBase" id="RU365089"/>
    </source>
</evidence>
<evidence type="ECO:0000256" key="5">
    <source>
        <dbReference type="ARBA" id="ARBA00023172"/>
    </source>
</evidence>
<evidence type="ECO:0000256" key="7">
    <source>
        <dbReference type="SAM" id="MobiDB-lite"/>
    </source>
</evidence>
<protein>
    <recommendedName>
        <fullName evidence="6">Mutator family transposase</fullName>
    </recommendedName>
</protein>
<comment type="caution">
    <text evidence="8">The sequence shown here is derived from an EMBL/GenBank/DDBJ whole genome shotgun (WGS) entry which is preliminary data.</text>
</comment>
<evidence type="ECO:0000313" key="9">
    <source>
        <dbReference type="Proteomes" id="UP000298252"/>
    </source>
</evidence>
<evidence type="ECO:0000256" key="3">
    <source>
        <dbReference type="ARBA" id="ARBA00022578"/>
    </source>
</evidence>
<feature type="region of interest" description="Disordered" evidence="7">
    <location>
        <begin position="63"/>
        <end position="99"/>
    </location>
</feature>
<reference evidence="8 9" key="1">
    <citation type="submission" date="2019-03" db="EMBL/GenBank/DDBJ databases">
        <title>Genomics of glacier-inhabiting Cryobacterium strains.</title>
        <authorList>
            <person name="Liu Q."/>
            <person name="Xin Y.-H."/>
        </authorList>
    </citation>
    <scope>NUCLEOTIDE SEQUENCE [LARGE SCALE GENOMIC DNA]</scope>
    <source>
        <strain evidence="8 9">Hh8</strain>
    </source>
</reference>
<keyword evidence="4 6" id="KW-0238">DNA-binding</keyword>
<keyword evidence="3 6" id="KW-0815">Transposition</keyword>
<comment type="similarity">
    <text evidence="2 6">Belongs to the transposase mutator family.</text>
</comment>
<dbReference type="PANTHER" id="PTHR33217">
    <property type="entry name" value="TRANSPOSASE FOR INSERTION SEQUENCE ELEMENT IS1081"/>
    <property type="match status" value="1"/>
</dbReference>
<dbReference type="InterPro" id="IPR001207">
    <property type="entry name" value="Transposase_mutator"/>
</dbReference>
<keyword evidence="6" id="KW-0814">Transposable element</keyword>
<name>A0ABY2HXK0_9MICO</name>
<proteinExistence type="inferred from homology"/>
<evidence type="ECO:0000256" key="2">
    <source>
        <dbReference type="ARBA" id="ARBA00010961"/>
    </source>
</evidence>
<dbReference type="EMBL" id="SOFD01000041">
    <property type="protein sequence ID" value="TFB72859.1"/>
    <property type="molecule type" value="Genomic_DNA"/>
</dbReference>
<keyword evidence="9" id="KW-1185">Reference proteome</keyword>
<evidence type="ECO:0000256" key="1">
    <source>
        <dbReference type="ARBA" id="ARBA00002190"/>
    </source>
</evidence>
<evidence type="ECO:0000313" key="8">
    <source>
        <dbReference type="EMBL" id="TFB72859.1"/>
    </source>
</evidence>
<accession>A0ABY2HXK0</accession>
<dbReference type="Proteomes" id="UP000298252">
    <property type="component" value="Unassembled WGS sequence"/>
</dbReference>
<organism evidence="8 9">
    <name type="scientific">Cryobacterium flavum</name>
    <dbReference type="NCBI Taxonomy" id="1424659"/>
    <lineage>
        <taxon>Bacteria</taxon>
        <taxon>Bacillati</taxon>
        <taxon>Actinomycetota</taxon>
        <taxon>Actinomycetes</taxon>
        <taxon>Micrococcales</taxon>
        <taxon>Microbacteriaceae</taxon>
        <taxon>Cryobacterium</taxon>
    </lineage>
</organism>
<gene>
    <name evidence="8" type="ORF">E3O21_17255</name>
</gene>
<keyword evidence="5 6" id="KW-0233">DNA recombination</keyword>
<dbReference type="Pfam" id="PF00872">
    <property type="entry name" value="Transposase_mut"/>
    <property type="match status" value="1"/>
</dbReference>
<sequence>MKKAIGTVFQGASWQRCRVHQMRNILSIVPRASQEMVASVIRTIFAQPDAKHVQAQFDEVTRMLEHSHPQGRPDAPRRPRNRRRQHPHRGIPVPELTAA</sequence>
<evidence type="ECO:0000256" key="4">
    <source>
        <dbReference type="ARBA" id="ARBA00023125"/>
    </source>
</evidence>
<comment type="function">
    <text evidence="1 6">Required for the transposition of the insertion element.</text>
</comment>
<dbReference type="PANTHER" id="PTHR33217:SF7">
    <property type="entry name" value="TRANSPOSASE FOR INSERTION SEQUENCE ELEMENT IS1081"/>
    <property type="match status" value="1"/>
</dbReference>
<feature type="compositionally biased region" description="Basic residues" evidence="7">
    <location>
        <begin position="78"/>
        <end position="89"/>
    </location>
</feature>